<protein>
    <recommendedName>
        <fullName evidence="4">Ribosomal protein S12</fullName>
    </recommendedName>
</protein>
<proteinExistence type="predicted"/>
<dbReference type="EMBL" id="CP066701">
    <property type="protein sequence ID" value="QQX24588.1"/>
    <property type="molecule type" value="Genomic_DNA"/>
</dbReference>
<dbReference type="KEGG" id="hspo:JGZ69_17670"/>
<accession>A0AB37HHW6</accession>
<organism evidence="2 3">
    <name type="scientific">Heyndrickxia sporothermodurans</name>
    <dbReference type="NCBI Taxonomy" id="46224"/>
    <lineage>
        <taxon>Bacteria</taxon>
        <taxon>Bacillati</taxon>
        <taxon>Bacillota</taxon>
        <taxon>Bacilli</taxon>
        <taxon>Bacillales</taxon>
        <taxon>Bacillaceae</taxon>
        <taxon>Heyndrickxia</taxon>
    </lineage>
</organism>
<evidence type="ECO:0000313" key="3">
    <source>
        <dbReference type="Proteomes" id="UP000595512"/>
    </source>
</evidence>
<dbReference type="Proteomes" id="UP000595512">
    <property type="component" value="Chromosome"/>
</dbReference>
<dbReference type="AlphaFoldDB" id="A0AB37HHW6"/>
<gene>
    <name evidence="2" type="ORF">JGZ69_17670</name>
</gene>
<feature type="region of interest" description="Disordered" evidence="1">
    <location>
        <begin position="1"/>
        <end position="30"/>
    </location>
</feature>
<sequence>MIKGKNTTEKGKTAKSKKEKAKKTDLFRNSNNLKRKGKVFNYFQSKRKIIPTCQPDGDRVII</sequence>
<evidence type="ECO:0000313" key="2">
    <source>
        <dbReference type="EMBL" id="QQX24588.1"/>
    </source>
</evidence>
<name>A0AB37HHW6_9BACI</name>
<dbReference type="RefSeq" id="WP_107921454.1">
    <property type="nucleotide sequence ID" value="NZ_CP066701.1"/>
</dbReference>
<evidence type="ECO:0008006" key="4">
    <source>
        <dbReference type="Google" id="ProtNLM"/>
    </source>
</evidence>
<reference evidence="2 3" key="1">
    <citation type="submission" date="2020-12" db="EMBL/GenBank/DDBJ databases">
        <title>Taxonomic evaluation of the Bacillus sporothermodurans group of bacteria based on whole genome sequences.</title>
        <authorList>
            <person name="Fiedler G."/>
            <person name="Herbstmann A.-D."/>
            <person name="Doll E."/>
            <person name="Wenning M."/>
            <person name="Brinks E."/>
            <person name="Kabisch J."/>
            <person name="Breitenwieser F."/>
            <person name="Lappann M."/>
            <person name="Boehnlein C."/>
            <person name="Franz C."/>
        </authorList>
    </citation>
    <scope>NUCLEOTIDE SEQUENCE [LARGE SCALE GENOMIC DNA]</scope>
    <source>
        <strain evidence="2 3">DSM 10599</strain>
    </source>
</reference>
<feature type="compositionally biased region" description="Basic and acidic residues" evidence="1">
    <location>
        <begin position="1"/>
        <end position="12"/>
    </location>
</feature>
<evidence type="ECO:0000256" key="1">
    <source>
        <dbReference type="SAM" id="MobiDB-lite"/>
    </source>
</evidence>